<proteinExistence type="inferred from homology"/>
<dbReference type="EMBL" id="CP006604">
    <property type="protein sequence ID" value="AHA27779.1"/>
    <property type="molecule type" value="Genomic_DNA"/>
</dbReference>
<reference evidence="9 10" key="1">
    <citation type="journal article" date="2014" name="Mol. Plant Microbe Interact.">
        <title>The complete genome sequence of Candidatus Liberibacter americanus, associated with citrus Huanglongbing.</title>
        <authorList>
            <person name="Wulff N.A."/>
            <person name="Zhang S."/>
            <person name="Setubal J.C."/>
            <person name="Almeida N.F."/>
            <person name="Martins E.C."/>
            <person name="Harakava R."/>
            <person name="Kumar D."/>
            <person name="Rangel L.T."/>
            <person name="Foissac X."/>
            <person name="Bove J."/>
            <person name="Gabriel D.W."/>
        </authorList>
    </citation>
    <scope>NUCLEOTIDE SEQUENCE [LARGE SCALE GENOMIC DNA]</scope>
    <source>
        <strain evidence="9 10">Sao Paulo</strain>
    </source>
</reference>
<dbReference type="PATRIC" id="fig|1261131.3.peg.398"/>
<dbReference type="HOGENOM" id="CLU_105066_1_1_5"/>
<keyword evidence="4" id="KW-0805">Transcription regulation</keyword>
<evidence type="ECO:0000256" key="5">
    <source>
        <dbReference type="ARBA" id="ARBA00023125"/>
    </source>
</evidence>
<dbReference type="InterPro" id="IPR005684">
    <property type="entry name" value="IHF_alpha"/>
</dbReference>
<dbReference type="RefSeq" id="WP_007557172.1">
    <property type="nucleotide sequence ID" value="NC_022793.1"/>
</dbReference>
<dbReference type="PRINTS" id="PR01727">
    <property type="entry name" value="DNABINDINGHU"/>
</dbReference>
<dbReference type="GO" id="GO:0005829">
    <property type="term" value="C:cytosol"/>
    <property type="evidence" value="ECO:0007669"/>
    <property type="project" value="TreeGrafter"/>
</dbReference>
<dbReference type="PANTHER" id="PTHR33175">
    <property type="entry name" value="DNA-BINDING PROTEIN HU"/>
    <property type="match status" value="1"/>
</dbReference>
<dbReference type="Gene3D" id="4.10.520.10">
    <property type="entry name" value="IHF-like DNA-binding proteins"/>
    <property type="match status" value="1"/>
</dbReference>
<dbReference type="GO" id="GO:0009893">
    <property type="term" value="P:positive regulation of metabolic process"/>
    <property type="evidence" value="ECO:0007669"/>
    <property type="project" value="UniProtKB-ARBA"/>
</dbReference>
<dbReference type="STRING" id="1261131.lam_412"/>
<accession>U6B3Z7</accession>
<dbReference type="GO" id="GO:0006417">
    <property type="term" value="P:regulation of translation"/>
    <property type="evidence" value="ECO:0007669"/>
    <property type="project" value="UniProtKB-KW"/>
</dbReference>
<dbReference type="PANTHER" id="PTHR33175:SF2">
    <property type="entry name" value="INTEGRATION HOST FACTOR SUBUNIT ALPHA"/>
    <property type="match status" value="1"/>
</dbReference>
<dbReference type="GO" id="GO:0006310">
    <property type="term" value="P:DNA recombination"/>
    <property type="evidence" value="ECO:0007669"/>
    <property type="project" value="UniProtKB-KW"/>
</dbReference>
<evidence type="ECO:0000256" key="3">
    <source>
        <dbReference type="ARBA" id="ARBA00022845"/>
    </source>
</evidence>
<dbReference type="InterPro" id="IPR000119">
    <property type="entry name" value="Hist_DNA-bd"/>
</dbReference>
<keyword evidence="6" id="KW-0804">Transcription</keyword>
<evidence type="ECO:0000313" key="10">
    <source>
        <dbReference type="Proteomes" id="UP000017862"/>
    </source>
</evidence>
<keyword evidence="3" id="KW-0810">Translation regulation</keyword>
<dbReference type="GO" id="GO:0003677">
    <property type="term" value="F:DNA binding"/>
    <property type="evidence" value="ECO:0007669"/>
    <property type="project" value="UniProtKB-KW"/>
</dbReference>
<dbReference type="InterPro" id="IPR010992">
    <property type="entry name" value="IHF-like_DNA-bd_dom_sf"/>
</dbReference>
<name>U6B3Z7_9HYPH</name>
<comment type="similarity">
    <text evidence="1 8">Belongs to the bacterial histone-like protein family.</text>
</comment>
<evidence type="ECO:0000256" key="8">
    <source>
        <dbReference type="RuleBase" id="RU003939"/>
    </source>
</evidence>
<evidence type="ECO:0000256" key="7">
    <source>
        <dbReference type="ARBA" id="ARBA00023172"/>
    </source>
</evidence>
<evidence type="ECO:0000256" key="4">
    <source>
        <dbReference type="ARBA" id="ARBA00023015"/>
    </source>
</evidence>
<sequence length="104" mass="11867">MNKALTRADLVKSISKKFDITMKDSSSFVNMVFDEICDSAIRGEKVKISSFATFNVRDKKARIGRDPKSGQSFEITPRRVITFKASNVLKKKIMDAFDKDKLRE</sequence>
<evidence type="ECO:0000313" key="9">
    <source>
        <dbReference type="EMBL" id="AHA27779.1"/>
    </source>
</evidence>
<protein>
    <recommendedName>
        <fullName evidence="2">Integration host factor subunit alpha</fullName>
    </recommendedName>
</protein>
<dbReference type="Pfam" id="PF00216">
    <property type="entry name" value="Bac_DNA_binding"/>
    <property type="match status" value="1"/>
</dbReference>
<dbReference type="AlphaFoldDB" id="U6B3Z7"/>
<dbReference type="SUPFAM" id="SSF47729">
    <property type="entry name" value="IHF-like DNA-binding proteins"/>
    <property type="match status" value="1"/>
</dbReference>
<keyword evidence="7" id="KW-0233">DNA recombination</keyword>
<dbReference type="Proteomes" id="UP000017862">
    <property type="component" value="Chromosome"/>
</dbReference>
<dbReference type="KEGG" id="lar:lam_412"/>
<evidence type="ECO:0000256" key="1">
    <source>
        <dbReference type="ARBA" id="ARBA00010529"/>
    </source>
</evidence>
<keyword evidence="10" id="KW-1185">Reference proteome</keyword>
<dbReference type="GO" id="GO:0030527">
    <property type="term" value="F:structural constituent of chromatin"/>
    <property type="evidence" value="ECO:0007669"/>
    <property type="project" value="InterPro"/>
</dbReference>
<dbReference type="CDD" id="cd13835">
    <property type="entry name" value="IHF_A"/>
    <property type="match status" value="1"/>
</dbReference>
<gene>
    <name evidence="9" type="primary">himA</name>
    <name evidence="9" type="ORF">lam_412</name>
</gene>
<evidence type="ECO:0000256" key="2">
    <source>
        <dbReference type="ARBA" id="ARBA00018329"/>
    </source>
</evidence>
<evidence type="ECO:0000256" key="6">
    <source>
        <dbReference type="ARBA" id="ARBA00023163"/>
    </source>
</evidence>
<dbReference type="eggNOG" id="COG0776">
    <property type="taxonomic scope" value="Bacteria"/>
</dbReference>
<dbReference type="NCBIfam" id="NF001401">
    <property type="entry name" value="PRK00285.1"/>
    <property type="match status" value="1"/>
</dbReference>
<organism evidence="9 10">
    <name type="scientific">Candidatus Liberibacter americanus str. Sao Paulo</name>
    <dbReference type="NCBI Taxonomy" id="1261131"/>
    <lineage>
        <taxon>Bacteria</taxon>
        <taxon>Pseudomonadati</taxon>
        <taxon>Pseudomonadota</taxon>
        <taxon>Alphaproteobacteria</taxon>
        <taxon>Hyphomicrobiales</taxon>
        <taxon>Rhizobiaceae</taxon>
        <taxon>Liberibacter</taxon>
    </lineage>
</organism>
<dbReference type="SMART" id="SM00411">
    <property type="entry name" value="BHL"/>
    <property type="match status" value="1"/>
</dbReference>
<dbReference type="GO" id="GO:0006355">
    <property type="term" value="P:regulation of DNA-templated transcription"/>
    <property type="evidence" value="ECO:0007669"/>
    <property type="project" value="InterPro"/>
</dbReference>
<keyword evidence="5 9" id="KW-0238">DNA-binding</keyword>